<evidence type="ECO:0008006" key="3">
    <source>
        <dbReference type="Google" id="ProtNLM"/>
    </source>
</evidence>
<sequence length="275" mass="32163">MDKNFNDIYQSLASDLVNDIFYAQGLSNRGKVALIRQYTEILVRAMLKIEASERLTLGDKKVTRFLAEYRLKSSYHCSVVQAVEYIRDLGNSATHTLYTGTISSFQVSQAIFCLAKIYASFFVDYFHRFKFGYNPVAMALFQLLPPRFRLLVLITLHRQLPQDFAITEKMIILLFKVRGIERMKWWVERNKAKLEQISHYYDCNEADVKAIIKQDYTAYDVAIAKMNLNIHPTPYESFERSAERYRDYVAEMSLYQVPEVVELKGIMDFVYLGLR</sequence>
<evidence type="ECO:0000313" key="2">
    <source>
        <dbReference type="Proteomes" id="UP000254031"/>
    </source>
</evidence>
<evidence type="ECO:0000313" key="1">
    <source>
        <dbReference type="EMBL" id="STY65270.1"/>
    </source>
</evidence>
<name>A0A378NA33_MANHA</name>
<gene>
    <name evidence="1" type="ORF">NCTC9380_00529</name>
</gene>
<reference evidence="1 2" key="1">
    <citation type="submission" date="2018-06" db="EMBL/GenBank/DDBJ databases">
        <authorList>
            <consortium name="Pathogen Informatics"/>
            <person name="Doyle S."/>
        </authorList>
    </citation>
    <scope>NUCLEOTIDE SEQUENCE [LARGE SCALE GENOMIC DNA]</scope>
    <source>
        <strain evidence="1 2">NCTC9380</strain>
    </source>
</reference>
<dbReference type="Proteomes" id="UP000254031">
    <property type="component" value="Unassembled WGS sequence"/>
</dbReference>
<protein>
    <recommendedName>
        <fullName evidence="3">DUF4145 domain-containing protein</fullName>
    </recommendedName>
</protein>
<proteinExistence type="predicted"/>
<dbReference type="RefSeq" id="WP_115262427.1">
    <property type="nucleotide sequence ID" value="NZ_SMAC01000056.1"/>
</dbReference>
<organism evidence="1 2">
    <name type="scientific">Mannheimia haemolytica</name>
    <name type="common">Pasteurella haemolytica</name>
    <dbReference type="NCBI Taxonomy" id="75985"/>
    <lineage>
        <taxon>Bacteria</taxon>
        <taxon>Pseudomonadati</taxon>
        <taxon>Pseudomonadota</taxon>
        <taxon>Gammaproteobacteria</taxon>
        <taxon>Pasteurellales</taxon>
        <taxon>Pasteurellaceae</taxon>
        <taxon>Mannheimia</taxon>
    </lineage>
</organism>
<dbReference type="AlphaFoldDB" id="A0A378NA33"/>
<accession>A0A378NA33</accession>
<dbReference type="EMBL" id="UGPL01000006">
    <property type="protein sequence ID" value="STY65270.1"/>
    <property type="molecule type" value="Genomic_DNA"/>
</dbReference>